<protein>
    <submittedName>
        <fullName evidence="2">Uncharacterized protein</fullName>
    </submittedName>
</protein>
<dbReference type="EMBL" id="AP018795">
    <property type="protein sequence ID" value="BBF66200.1"/>
    <property type="molecule type" value="Genomic_DNA"/>
</dbReference>
<keyword evidence="1" id="KW-0812">Transmembrane</keyword>
<evidence type="ECO:0000313" key="3">
    <source>
        <dbReference type="Proteomes" id="UP000280188"/>
    </source>
</evidence>
<organism evidence="2 3">
    <name type="scientific">Acidithiobacillus ferridurans</name>
    <dbReference type="NCBI Taxonomy" id="1232575"/>
    <lineage>
        <taxon>Bacteria</taxon>
        <taxon>Pseudomonadati</taxon>
        <taxon>Pseudomonadota</taxon>
        <taxon>Acidithiobacillia</taxon>
        <taxon>Acidithiobacillales</taxon>
        <taxon>Acidithiobacillaceae</taxon>
        <taxon>Acidithiobacillus</taxon>
    </lineage>
</organism>
<accession>A0A2Z6IKB5</accession>
<dbReference type="RefSeq" id="WP_232027562.1">
    <property type="nucleotide sequence ID" value="NZ_AP018795.1"/>
</dbReference>
<proteinExistence type="predicted"/>
<sequence length="271" mass="29329">MDDLIISMNYGRAVDIMRANSPLDLLTRLGTSLQDKAQDMVMFWRKKLFRKDVVGVLMGLYCAVMGLAYSQFAAAQIISDPADACSFLARNVLPVNTSEQQAVQNTEALEPVPTPVPVYLDPPEIIARVAHIPGAPYLTAVSGNTIRCVAVAPQWLLPLSTPERTWLILVGIANSQDPHTYHLLVLAAGNQLPGWLSGLTDWFGKRAAHQAILRSETQATIWLAQDHGGAMGIASHAILMLGRVPTFATNPWLPSLVEQLAAIGKAFTAPG</sequence>
<name>A0A2Z6IKB5_ACIFI</name>
<reference evidence="2 3" key="1">
    <citation type="journal article" date="2018" name="Microbiol. Resour. Announc.">
        <title>Complete Genome Sequence of Acidithiobacillus ferridurans JCM 18981.</title>
        <authorList>
            <person name="Miyauchi T."/>
            <person name="Kouzuma A."/>
            <person name="Abe T."/>
            <person name="Watanabe K."/>
        </authorList>
    </citation>
    <scope>NUCLEOTIDE SEQUENCE [LARGE SCALE GENOMIC DNA]</scope>
    <source>
        <strain evidence="3">ATCC 33020 / DSM 29468 / JCM 18981 / 11Fe</strain>
    </source>
</reference>
<keyword evidence="3" id="KW-1185">Reference proteome</keyword>
<keyword evidence="1" id="KW-0472">Membrane</keyword>
<keyword evidence="1" id="KW-1133">Transmembrane helix</keyword>
<evidence type="ECO:0000256" key="1">
    <source>
        <dbReference type="SAM" id="Phobius"/>
    </source>
</evidence>
<dbReference type="AlphaFoldDB" id="A0A2Z6IKB5"/>
<gene>
    <name evidence="2" type="ORF">AFERRID_24180</name>
</gene>
<dbReference type="KEGG" id="afj:AFERRID_24180"/>
<dbReference type="Proteomes" id="UP000280188">
    <property type="component" value="Chromosome"/>
</dbReference>
<evidence type="ECO:0000313" key="2">
    <source>
        <dbReference type="EMBL" id="BBF66200.1"/>
    </source>
</evidence>
<feature type="transmembrane region" description="Helical" evidence="1">
    <location>
        <begin position="53"/>
        <end position="72"/>
    </location>
</feature>